<evidence type="ECO:0000313" key="4">
    <source>
        <dbReference type="EMBL" id="POM75059.1"/>
    </source>
</evidence>
<name>A0A2P4YBK0_9STRA</name>
<feature type="domain" description="Reverse transcriptase Ty1/copia-type" evidence="2">
    <location>
        <begin position="439"/>
        <end position="522"/>
    </location>
</feature>
<protein>
    <submittedName>
        <fullName evidence="4">Reverse transcriptase</fullName>
    </submittedName>
</protein>
<comment type="caution">
    <text evidence="4">The sequence shown here is derived from an EMBL/GenBank/DDBJ whole genome shotgun (WGS) entry which is preliminary data.</text>
</comment>
<dbReference type="EMBL" id="NCKW01004104">
    <property type="protein sequence ID" value="POM75059.1"/>
    <property type="molecule type" value="Genomic_DNA"/>
</dbReference>
<evidence type="ECO:0000256" key="1">
    <source>
        <dbReference type="SAM" id="MobiDB-lite"/>
    </source>
</evidence>
<feature type="compositionally biased region" description="Polar residues" evidence="1">
    <location>
        <begin position="195"/>
        <end position="204"/>
    </location>
</feature>
<dbReference type="InterPro" id="IPR057670">
    <property type="entry name" value="SH3_retrovirus"/>
</dbReference>
<gene>
    <name evidence="4" type="ORF">PHPALM_7886</name>
</gene>
<evidence type="ECO:0000259" key="3">
    <source>
        <dbReference type="Pfam" id="PF25597"/>
    </source>
</evidence>
<keyword evidence="5" id="KW-1185">Reference proteome</keyword>
<organism evidence="4 5">
    <name type="scientific">Phytophthora palmivora</name>
    <dbReference type="NCBI Taxonomy" id="4796"/>
    <lineage>
        <taxon>Eukaryota</taxon>
        <taxon>Sar</taxon>
        <taxon>Stramenopiles</taxon>
        <taxon>Oomycota</taxon>
        <taxon>Peronosporomycetes</taxon>
        <taxon>Peronosporales</taxon>
        <taxon>Peronosporaceae</taxon>
        <taxon>Phytophthora</taxon>
    </lineage>
</organism>
<feature type="compositionally biased region" description="Basic and acidic residues" evidence="1">
    <location>
        <begin position="178"/>
        <end position="189"/>
    </location>
</feature>
<dbReference type="Pfam" id="PF25597">
    <property type="entry name" value="SH3_retrovirus"/>
    <property type="match status" value="1"/>
</dbReference>
<dbReference type="GO" id="GO:0003964">
    <property type="term" value="F:RNA-directed DNA polymerase activity"/>
    <property type="evidence" value="ECO:0007669"/>
    <property type="project" value="UniProtKB-KW"/>
</dbReference>
<feature type="compositionally biased region" description="Basic and acidic residues" evidence="1">
    <location>
        <begin position="158"/>
        <end position="171"/>
    </location>
</feature>
<proteinExistence type="predicted"/>
<feature type="compositionally biased region" description="Basic and acidic residues" evidence="1">
    <location>
        <begin position="326"/>
        <end position="359"/>
    </location>
</feature>
<reference evidence="4 5" key="1">
    <citation type="journal article" date="2017" name="Genome Biol. Evol.">
        <title>Phytophthora megakarya and P. palmivora, closely related causal agents of cacao black pod rot, underwent increases in genome sizes and gene numbers by different mechanisms.</title>
        <authorList>
            <person name="Ali S.S."/>
            <person name="Shao J."/>
            <person name="Lary D.J."/>
            <person name="Kronmiller B."/>
            <person name="Shen D."/>
            <person name="Strem M.D."/>
            <person name="Amoako-Attah I."/>
            <person name="Akrofi A.Y."/>
            <person name="Begoude B.A."/>
            <person name="Ten Hoopen G.M."/>
            <person name="Coulibaly K."/>
            <person name="Kebe B.I."/>
            <person name="Melnick R.L."/>
            <person name="Guiltinan M.J."/>
            <person name="Tyler B.M."/>
            <person name="Meinhardt L.W."/>
            <person name="Bailey B.A."/>
        </authorList>
    </citation>
    <scope>NUCLEOTIDE SEQUENCE [LARGE SCALE GENOMIC DNA]</scope>
    <source>
        <strain evidence="5">sbr112.9</strain>
    </source>
</reference>
<dbReference type="InterPro" id="IPR013103">
    <property type="entry name" value="RVT_2"/>
</dbReference>
<feature type="region of interest" description="Disordered" evidence="1">
    <location>
        <begin position="158"/>
        <end position="255"/>
    </location>
</feature>
<dbReference type="Pfam" id="PF07727">
    <property type="entry name" value="RVT_2"/>
    <property type="match status" value="1"/>
</dbReference>
<sequence length="531" mass="59110">MMFGMKPDVHHIRKFGSLAYVHVPVTSGRRKHDNNAKIGFVLGYEEDVVGCKVYFPEEHTAKFVSDLRVAEDVVYKDRHDNAVDEDDLESLQFTRREDQDVEQETTLEMATSGTQSMFSEQNSVRSVELVGGEVDVVIDRELEKGVKQVDTISKELETRQDDVGSTRELSREVLAPEIKSDGHGDEASRGESVANAHNLSTSVLESDVASDSGDQRTDDSLGNQNDDVESVAGTRGSSVADNVGDDEEEGSLVDDDITVASVFSFAEKAISMESDNMSSATGLEEDLETSNGLEDELNEHHHVVVDNDNAQTVDTSAQITPNAARETGKRAHRDETQSEEDRIEQEADKPEVKRTRTGLREAHERRRPRRFDDFVMNATTSRILDGNGKPIRACEVKVPKNRREALRSKWASFWLEAEAEEIAALKAKGVIQEIPNEEIPEDAKPVSTMWVYALKSDHQGYVIRFKARIVALGNHQRPGIDFKETFAPVARMASFRLLLGLAALLELEVYGGDVNTAYLNAWLGIRQLCMD</sequence>
<feature type="domain" description="Retroviral polymerase SH3-like" evidence="3">
    <location>
        <begin position="17"/>
        <end position="80"/>
    </location>
</feature>
<dbReference type="Proteomes" id="UP000237271">
    <property type="component" value="Unassembled WGS sequence"/>
</dbReference>
<feature type="compositionally biased region" description="Acidic residues" evidence="1">
    <location>
        <begin position="243"/>
        <end position="255"/>
    </location>
</feature>
<keyword evidence="4" id="KW-0695">RNA-directed DNA polymerase</keyword>
<dbReference type="OrthoDB" id="129489at2759"/>
<dbReference type="AlphaFoldDB" id="A0A2P4YBK0"/>
<accession>A0A2P4YBK0</accession>
<evidence type="ECO:0000259" key="2">
    <source>
        <dbReference type="Pfam" id="PF07727"/>
    </source>
</evidence>
<keyword evidence="4" id="KW-0808">Transferase</keyword>
<feature type="region of interest" description="Disordered" evidence="1">
    <location>
        <begin position="320"/>
        <end position="359"/>
    </location>
</feature>
<keyword evidence="4" id="KW-0548">Nucleotidyltransferase</keyword>
<evidence type="ECO:0000313" key="5">
    <source>
        <dbReference type="Proteomes" id="UP000237271"/>
    </source>
</evidence>